<feature type="compositionally biased region" description="Basic and acidic residues" evidence="1">
    <location>
        <begin position="294"/>
        <end position="308"/>
    </location>
</feature>
<reference evidence="3" key="1">
    <citation type="submission" date="2022-11" db="UniProtKB">
        <authorList>
            <consortium name="WormBaseParasite"/>
        </authorList>
    </citation>
    <scope>IDENTIFICATION</scope>
</reference>
<proteinExistence type="predicted"/>
<accession>A0A915DFU4</accession>
<feature type="region of interest" description="Disordered" evidence="1">
    <location>
        <begin position="227"/>
        <end position="270"/>
    </location>
</feature>
<feature type="compositionally biased region" description="Basic and acidic residues" evidence="1">
    <location>
        <begin position="328"/>
        <end position="340"/>
    </location>
</feature>
<evidence type="ECO:0000313" key="2">
    <source>
        <dbReference type="Proteomes" id="UP000887574"/>
    </source>
</evidence>
<feature type="compositionally biased region" description="Low complexity" evidence="1">
    <location>
        <begin position="241"/>
        <end position="266"/>
    </location>
</feature>
<protein>
    <submittedName>
        <fullName evidence="3">FLYWCH-type domain-containing protein</fullName>
    </submittedName>
</protein>
<dbReference type="Proteomes" id="UP000887574">
    <property type="component" value="Unplaced"/>
</dbReference>
<feature type="region of interest" description="Disordered" evidence="1">
    <location>
        <begin position="294"/>
        <end position="351"/>
    </location>
</feature>
<feature type="compositionally biased region" description="Polar residues" evidence="1">
    <location>
        <begin position="228"/>
        <end position="240"/>
    </location>
</feature>
<evidence type="ECO:0000313" key="3">
    <source>
        <dbReference type="WBParaSite" id="jg18802"/>
    </source>
</evidence>
<keyword evidence="2" id="KW-1185">Reference proteome</keyword>
<evidence type="ECO:0000256" key="1">
    <source>
        <dbReference type="SAM" id="MobiDB-lite"/>
    </source>
</evidence>
<sequence length="351" mass="39541">MRESTFQHAGLTLVLPYPPLHHPLQAVLSGSITNSNANAKIEGLQYFCCNRKRTVVNGQKKDCKGKGFARNSDRYFYVTKDHFHNSKVLEFEKKQRLARGRNIVEASPTTKTKSALRVVKRGAGRDLLAVLPKNSSIKRQLQRKKYKINMSIVDTKKPKETVIPAEVQLTHDGHQFLRYDSRRSEPDLPWIVVWMGFYQMFTVHAFIDDRFLVVGFAWMAKKDEETASSRNLSPVSNQANVQSVESSSDGGQSSNLSPANASSAQAIRSSAPVNQAASQIRQFCASNLSIPRPELHEADNERQLEAKSRAALSAKRKQAAASRWNKSAVKEDQRTKAVDKTRKKIRIQKSY</sequence>
<feature type="compositionally biased region" description="Low complexity" evidence="1">
    <location>
        <begin position="309"/>
        <end position="323"/>
    </location>
</feature>
<dbReference type="AlphaFoldDB" id="A0A915DFU4"/>
<name>A0A915DFU4_9BILA</name>
<dbReference type="WBParaSite" id="jg18802">
    <property type="protein sequence ID" value="jg18802"/>
    <property type="gene ID" value="jg18802"/>
</dbReference>
<organism evidence="2 3">
    <name type="scientific">Ditylenchus dipsaci</name>
    <dbReference type="NCBI Taxonomy" id="166011"/>
    <lineage>
        <taxon>Eukaryota</taxon>
        <taxon>Metazoa</taxon>
        <taxon>Ecdysozoa</taxon>
        <taxon>Nematoda</taxon>
        <taxon>Chromadorea</taxon>
        <taxon>Rhabditida</taxon>
        <taxon>Tylenchina</taxon>
        <taxon>Tylenchomorpha</taxon>
        <taxon>Sphaerularioidea</taxon>
        <taxon>Anguinidae</taxon>
        <taxon>Anguininae</taxon>
        <taxon>Ditylenchus</taxon>
    </lineage>
</organism>
<feature type="compositionally biased region" description="Basic residues" evidence="1">
    <location>
        <begin position="341"/>
        <end position="351"/>
    </location>
</feature>